<organism evidence="2 3">
    <name type="scientific">Pleuronectes platessa</name>
    <name type="common">European plaice</name>
    <dbReference type="NCBI Taxonomy" id="8262"/>
    <lineage>
        <taxon>Eukaryota</taxon>
        <taxon>Metazoa</taxon>
        <taxon>Chordata</taxon>
        <taxon>Craniata</taxon>
        <taxon>Vertebrata</taxon>
        <taxon>Euteleostomi</taxon>
        <taxon>Actinopterygii</taxon>
        <taxon>Neopterygii</taxon>
        <taxon>Teleostei</taxon>
        <taxon>Neoteleostei</taxon>
        <taxon>Acanthomorphata</taxon>
        <taxon>Carangaria</taxon>
        <taxon>Pleuronectiformes</taxon>
        <taxon>Pleuronectoidei</taxon>
        <taxon>Pleuronectidae</taxon>
        <taxon>Pleuronectes</taxon>
    </lineage>
</organism>
<proteinExistence type="predicted"/>
<comment type="caution">
    <text evidence="2">The sequence shown here is derived from an EMBL/GenBank/DDBJ whole genome shotgun (WGS) entry which is preliminary data.</text>
</comment>
<dbReference type="Proteomes" id="UP001153269">
    <property type="component" value="Unassembled WGS sequence"/>
</dbReference>
<feature type="region of interest" description="Disordered" evidence="1">
    <location>
        <begin position="1"/>
        <end position="29"/>
    </location>
</feature>
<gene>
    <name evidence="2" type="ORF">PLEPLA_LOCUS31558</name>
</gene>
<keyword evidence="3" id="KW-1185">Reference proteome</keyword>
<name>A0A9N7V711_PLEPL</name>
<protein>
    <submittedName>
        <fullName evidence="2">Uncharacterized protein</fullName>
    </submittedName>
</protein>
<evidence type="ECO:0000313" key="3">
    <source>
        <dbReference type="Proteomes" id="UP001153269"/>
    </source>
</evidence>
<dbReference type="EMBL" id="CADEAL010003209">
    <property type="protein sequence ID" value="CAB1443842.1"/>
    <property type="molecule type" value="Genomic_DNA"/>
</dbReference>
<dbReference type="AlphaFoldDB" id="A0A9N7V711"/>
<reference evidence="2" key="1">
    <citation type="submission" date="2020-03" db="EMBL/GenBank/DDBJ databases">
        <authorList>
            <person name="Weist P."/>
        </authorList>
    </citation>
    <scope>NUCLEOTIDE SEQUENCE</scope>
</reference>
<evidence type="ECO:0000313" key="2">
    <source>
        <dbReference type="EMBL" id="CAB1443842.1"/>
    </source>
</evidence>
<accession>A0A9N7V711</accession>
<evidence type="ECO:0000256" key="1">
    <source>
        <dbReference type="SAM" id="MobiDB-lite"/>
    </source>
</evidence>
<sequence>MILSGDRGNCLSLHNSEANGGRHEPELGDPVAEGLSSSNLKVGGSIPSLNHLHAEVSLGKMLNPEWPPIE</sequence>